<dbReference type="OrthoDB" id="2535105at2759"/>
<evidence type="ECO:0000313" key="4">
    <source>
        <dbReference type="Proteomes" id="UP000613580"/>
    </source>
</evidence>
<feature type="transmembrane region" description="Helical" evidence="1">
    <location>
        <begin position="20"/>
        <end position="42"/>
    </location>
</feature>
<accession>A0A8H6TH06</accession>
<organism evidence="3 4">
    <name type="scientific">Mycena chlorophos</name>
    <name type="common">Agaric fungus</name>
    <name type="synonym">Agaricus chlorophos</name>
    <dbReference type="NCBI Taxonomy" id="658473"/>
    <lineage>
        <taxon>Eukaryota</taxon>
        <taxon>Fungi</taxon>
        <taxon>Dikarya</taxon>
        <taxon>Basidiomycota</taxon>
        <taxon>Agaricomycotina</taxon>
        <taxon>Agaricomycetes</taxon>
        <taxon>Agaricomycetidae</taxon>
        <taxon>Agaricales</taxon>
        <taxon>Marasmiineae</taxon>
        <taxon>Mycenaceae</taxon>
        <taxon>Mycena</taxon>
    </lineage>
</organism>
<comment type="caution">
    <text evidence="3">The sequence shown here is derived from an EMBL/GenBank/DDBJ whole genome shotgun (WGS) entry which is preliminary data.</text>
</comment>
<feature type="transmembrane region" description="Helical" evidence="1">
    <location>
        <begin position="200"/>
        <end position="229"/>
    </location>
</feature>
<feature type="transmembrane region" description="Helical" evidence="1">
    <location>
        <begin position="95"/>
        <end position="114"/>
    </location>
</feature>
<protein>
    <recommendedName>
        <fullName evidence="2">DUF6534 domain-containing protein</fullName>
    </recommendedName>
</protein>
<feature type="transmembrane region" description="Helical" evidence="1">
    <location>
        <begin position="168"/>
        <end position="188"/>
    </location>
</feature>
<feature type="domain" description="DUF6534" evidence="2">
    <location>
        <begin position="175"/>
        <end position="258"/>
    </location>
</feature>
<dbReference type="PANTHER" id="PTHR40465">
    <property type="entry name" value="CHROMOSOME 1, WHOLE GENOME SHOTGUN SEQUENCE"/>
    <property type="match status" value="1"/>
</dbReference>
<sequence>MSTAPVAMAAFDPASTLGALLIGSLLSCLLWGIGAVQAYVYYSRYPRDSLLLKAGVAFVCLCETVQIACVVHTLYSWLVLDYGRPQSLDSRPPRSVPAFVFLAVLISVSVRLLFAERIHALSKSTLVPSLTTALSAAHLAAGCVMFAVGLSQDSLAQYVAQYNKLALAIWGLSVGQDFVISAALMNLWGKKGMRRRTTSWWDVVILWTVETGVLTGVCSLALLICFRVMRSNFVWVALFSLQVRLLANCLFAHLNGRPSHRSLSLGASSSAEPIGTNMTVRAAFILTSRLLTAILASQFASVHSPIPTSTGLPLSMDLGPELELEDIPEKV</sequence>
<keyword evidence="1" id="KW-0472">Membrane</keyword>
<keyword evidence="4" id="KW-1185">Reference proteome</keyword>
<dbReference type="AlphaFoldDB" id="A0A8H6TH06"/>
<dbReference type="Pfam" id="PF20152">
    <property type="entry name" value="DUF6534"/>
    <property type="match status" value="1"/>
</dbReference>
<evidence type="ECO:0000256" key="1">
    <source>
        <dbReference type="SAM" id="Phobius"/>
    </source>
</evidence>
<dbReference type="EMBL" id="JACAZE010000005">
    <property type="protein sequence ID" value="KAF7317355.1"/>
    <property type="molecule type" value="Genomic_DNA"/>
</dbReference>
<evidence type="ECO:0000259" key="2">
    <source>
        <dbReference type="Pfam" id="PF20152"/>
    </source>
</evidence>
<keyword evidence="1" id="KW-1133">Transmembrane helix</keyword>
<name>A0A8H6TH06_MYCCL</name>
<feature type="transmembrane region" description="Helical" evidence="1">
    <location>
        <begin position="54"/>
        <end position="75"/>
    </location>
</feature>
<proteinExistence type="predicted"/>
<reference evidence="3" key="1">
    <citation type="submission" date="2020-05" db="EMBL/GenBank/DDBJ databases">
        <title>Mycena genomes resolve the evolution of fungal bioluminescence.</title>
        <authorList>
            <person name="Tsai I.J."/>
        </authorList>
    </citation>
    <scope>NUCLEOTIDE SEQUENCE</scope>
    <source>
        <strain evidence="3">110903Hualien_Pintung</strain>
    </source>
</reference>
<dbReference type="Proteomes" id="UP000613580">
    <property type="component" value="Unassembled WGS sequence"/>
</dbReference>
<dbReference type="PANTHER" id="PTHR40465:SF1">
    <property type="entry name" value="DUF6534 DOMAIN-CONTAINING PROTEIN"/>
    <property type="match status" value="1"/>
</dbReference>
<evidence type="ECO:0000313" key="3">
    <source>
        <dbReference type="EMBL" id="KAF7317355.1"/>
    </source>
</evidence>
<feature type="transmembrane region" description="Helical" evidence="1">
    <location>
        <begin position="126"/>
        <end position="148"/>
    </location>
</feature>
<dbReference type="InterPro" id="IPR045339">
    <property type="entry name" value="DUF6534"/>
</dbReference>
<gene>
    <name evidence="3" type="ORF">HMN09_00471700</name>
</gene>
<keyword evidence="1" id="KW-0812">Transmembrane</keyword>